<evidence type="ECO:0008006" key="3">
    <source>
        <dbReference type="Google" id="ProtNLM"/>
    </source>
</evidence>
<keyword evidence="2" id="KW-1185">Reference proteome</keyword>
<name>A0ABW6HPW3_9FLAO</name>
<sequence length="112" mass="12441">MKDRAIQLTDGNGGIQSIDLKIEVVRDANGLITQGIVVGNTMNQNQALILVANPGEFHFSPTIGVAIDELILDDDYLRFRHRIREHFTKDGLVIKSLQLSEGKPLLIDAVYE</sequence>
<comment type="caution">
    <text evidence="1">The sequence shown here is derived from an EMBL/GenBank/DDBJ whole genome shotgun (WGS) entry which is preliminary data.</text>
</comment>
<dbReference type="EMBL" id="JBHZQA010000010">
    <property type="protein sequence ID" value="MFE3849078.1"/>
    <property type="molecule type" value="Genomic_DNA"/>
</dbReference>
<reference evidence="1 2" key="1">
    <citation type="submission" date="2024-06" db="EMBL/GenBank/DDBJ databases">
        <title>Flavobacterium spp. isolated from glacier.</title>
        <authorList>
            <person name="Han D."/>
        </authorList>
    </citation>
    <scope>NUCLEOTIDE SEQUENCE [LARGE SCALE GENOMIC DNA]</scope>
    <source>
        <strain evidence="1 2">LB3P45</strain>
    </source>
</reference>
<gene>
    <name evidence="1" type="ORF">ACFX5D_13985</name>
</gene>
<evidence type="ECO:0000313" key="1">
    <source>
        <dbReference type="EMBL" id="MFE3849078.1"/>
    </source>
</evidence>
<evidence type="ECO:0000313" key="2">
    <source>
        <dbReference type="Proteomes" id="UP001600039"/>
    </source>
</evidence>
<organism evidence="1 2">
    <name type="scientific">Flavobacterium fructosi</name>
    <dbReference type="NCBI Taxonomy" id="3230416"/>
    <lineage>
        <taxon>Bacteria</taxon>
        <taxon>Pseudomonadati</taxon>
        <taxon>Bacteroidota</taxon>
        <taxon>Flavobacteriia</taxon>
        <taxon>Flavobacteriales</taxon>
        <taxon>Flavobacteriaceae</taxon>
        <taxon>Flavobacterium</taxon>
    </lineage>
</organism>
<proteinExistence type="predicted"/>
<accession>A0ABW6HPW3</accession>
<dbReference type="RefSeq" id="WP_379858824.1">
    <property type="nucleotide sequence ID" value="NZ_JBHZQA010000010.1"/>
</dbReference>
<protein>
    <recommendedName>
        <fullName evidence="3">DUF306 domain-containing protein</fullName>
    </recommendedName>
</protein>
<dbReference type="Proteomes" id="UP001600039">
    <property type="component" value="Unassembled WGS sequence"/>
</dbReference>